<keyword evidence="4" id="KW-1185">Reference proteome</keyword>
<dbReference type="Proteomes" id="UP001201812">
    <property type="component" value="Unassembled WGS sequence"/>
</dbReference>
<dbReference type="AlphaFoldDB" id="A0AAD4MQX1"/>
<dbReference type="EMBL" id="JAKKPZ010000089">
    <property type="protein sequence ID" value="KAI1703013.1"/>
    <property type="molecule type" value="Genomic_DNA"/>
</dbReference>
<evidence type="ECO:0000313" key="3">
    <source>
        <dbReference type="EMBL" id="KAI1703013.1"/>
    </source>
</evidence>
<accession>A0AAD4MQX1</accession>
<protein>
    <submittedName>
        <fullName evidence="3">Uncharacterized protein</fullName>
    </submittedName>
</protein>
<organism evidence="3 4">
    <name type="scientific">Ditylenchus destructor</name>
    <dbReference type="NCBI Taxonomy" id="166010"/>
    <lineage>
        <taxon>Eukaryota</taxon>
        <taxon>Metazoa</taxon>
        <taxon>Ecdysozoa</taxon>
        <taxon>Nematoda</taxon>
        <taxon>Chromadorea</taxon>
        <taxon>Rhabditida</taxon>
        <taxon>Tylenchina</taxon>
        <taxon>Tylenchomorpha</taxon>
        <taxon>Sphaerularioidea</taxon>
        <taxon>Anguinidae</taxon>
        <taxon>Anguininae</taxon>
        <taxon>Ditylenchus</taxon>
    </lineage>
</organism>
<reference evidence="3" key="1">
    <citation type="submission" date="2022-01" db="EMBL/GenBank/DDBJ databases">
        <title>Genome Sequence Resource for Two Populations of Ditylenchus destructor, the Migratory Endoparasitic Phytonematode.</title>
        <authorList>
            <person name="Zhang H."/>
            <person name="Lin R."/>
            <person name="Xie B."/>
        </authorList>
    </citation>
    <scope>NUCLEOTIDE SEQUENCE</scope>
    <source>
        <strain evidence="3">BazhouSP</strain>
    </source>
</reference>
<sequence>MNTICLALCFVIVISFTIPPVVAVYVCPNNYGDHSYNRNPLSLGCSLSIKGSCAHHKEEAHCILLDIEQPHPEASSVLDIEVYGCCTRMDKGKRSYGHNMDGQLHNNQHKKTKIGRK</sequence>
<feature type="region of interest" description="Disordered" evidence="1">
    <location>
        <begin position="96"/>
        <end position="117"/>
    </location>
</feature>
<feature type="signal peptide" evidence="2">
    <location>
        <begin position="1"/>
        <end position="23"/>
    </location>
</feature>
<feature type="compositionally biased region" description="Basic residues" evidence="1">
    <location>
        <begin position="107"/>
        <end position="117"/>
    </location>
</feature>
<comment type="caution">
    <text evidence="3">The sequence shown here is derived from an EMBL/GenBank/DDBJ whole genome shotgun (WGS) entry which is preliminary data.</text>
</comment>
<name>A0AAD4MQX1_9BILA</name>
<keyword evidence="2" id="KW-0732">Signal</keyword>
<evidence type="ECO:0000313" key="4">
    <source>
        <dbReference type="Proteomes" id="UP001201812"/>
    </source>
</evidence>
<evidence type="ECO:0000256" key="2">
    <source>
        <dbReference type="SAM" id="SignalP"/>
    </source>
</evidence>
<feature type="chain" id="PRO_5042274046" evidence="2">
    <location>
        <begin position="24"/>
        <end position="117"/>
    </location>
</feature>
<gene>
    <name evidence="3" type="ORF">DdX_15166</name>
</gene>
<proteinExistence type="predicted"/>
<evidence type="ECO:0000256" key="1">
    <source>
        <dbReference type="SAM" id="MobiDB-lite"/>
    </source>
</evidence>